<organism evidence="1 2">
    <name type="scientific">Exidia glandulosa HHB12029</name>
    <dbReference type="NCBI Taxonomy" id="1314781"/>
    <lineage>
        <taxon>Eukaryota</taxon>
        <taxon>Fungi</taxon>
        <taxon>Dikarya</taxon>
        <taxon>Basidiomycota</taxon>
        <taxon>Agaricomycotina</taxon>
        <taxon>Agaricomycetes</taxon>
        <taxon>Auriculariales</taxon>
        <taxon>Exidiaceae</taxon>
        <taxon>Exidia</taxon>
    </lineage>
</organism>
<evidence type="ECO:0008006" key="3">
    <source>
        <dbReference type="Google" id="ProtNLM"/>
    </source>
</evidence>
<dbReference type="Proteomes" id="UP000077266">
    <property type="component" value="Unassembled WGS sequence"/>
</dbReference>
<sequence>MRRRQLQPLRLAAVCKRWRQVATTASPRLWRYVDIDTTKNARNQPKISILHTTRVLTRSGSTLLNIRLVRPFPAVEQEDADLLSNIAGVMHRCRSFIFVGPLYDAAARLTNLLQTSTPRLEELLLNGLTASPANVQVHHVRGIRLFPDAPLLRSMVAVSSFGFRTEFPFITAAALHGSISSTEQDDIAYVLGNSPGLNELAICNPVFAVSARGQVVAPNVEVLTVTANQESPLHFLAQRYIFPGLKGLHLYGAYNGSNLRVRYLAAVATTSSLTHVTITDLLAADLGFACTVVNGLNFLESLMIIRSSFAAETLQALCDALTRVVPPKPRKNKQAATPGQWPCPCLFTLQLLQCKFDESCDPQGLLDMISARLDAARAAASAALKSEGPPEPALLQGVLIRDWSHPDHVDLQSEIDALLESAGDESGGAPTADADAEL</sequence>
<evidence type="ECO:0000313" key="2">
    <source>
        <dbReference type="Proteomes" id="UP000077266"/>
    </source>
</evidence>
<dbReference type="AlphaFoldDB" id="A0A165DMH6"/>
<evidence type="ECO:0000313" key="1">
    <source>
        <dbReference type="EMBL" id="KZV84906.1"/>
    </source>
</evidence>
<reference evidence="1 2" key="1">
    <citation type="journal article" date="2016" name="Mol. Biol. Evol.">
        <title>Comparative Genomics of Early-Diverging Mushroom-Forming Fungi Provides Insights into the Origins of Lignocellulose Decay Capabilities.</title>
        <authorList>
            <person name="Nagy L.G."/>
            <person name="Riley R."/>
            <person name="Tritt A."/>
            <person name="Adam C."/>
            <person name="Daum C."/>
            <person name="Floudas D."/>
            <person name="Sun H."/>
            <person name="Yadav J.S."/>
            <person name="Pangilinan J."/>
            <person name="Larsson K.H."/>
            <person name="Matsuura K."/>
            <person name="Barry K."/>
            <person name="Labutti K."/>
            <person name="Kuo R."/>
            <person name="Ohm R.A."/>
            <person name="Bhattacharya S.S."/>
            <person name="Shirouzu T."/>
            <person name="Yoshinaga Y."/>
            <person name="Martin F.M."/>
            <person name="Grigoriev I.V."/>
            <person name="Hibbett D.S."/>
        </authorList>
    </citation>
    <scope>NUCLEOTIDE SEQUENCE [LARGE SCALE GENOMIC DNA]</scope>
    <source>
        <strain evidence="1 2">HHB12029</strain>
    </source>
</reference>
<dbReference type="InParanoid" id="A0A165DMH6"/>
<protein>
    <recommendedName>
        <fullName evidence="3">F-box domain-containing protein</fullName>
    </recommendedName>
</protein>
<keyword evidence="2" id="KW-1185">Reference proteome</keyword>
<accession>A0A165DMH6</accession>
<proteinExistence type="predicted"/>
<name>A0A165DMH6_EXIGL</name>
<gene>
    <name evidence="1" type="ORF">EXIGLDRAFT_272089</name>
</gene>
<dbReference type="EMBL" id="KV426207">
    <property type="protein sequence ID" value="KZV84906.1"/>
    <property type="molecule type" value="Genomic_DNA"/>
</dbReference>